<dbReference type="Gene3D" id="3.90.79.10">
    <property type="entry name" value="Nucleoside Triphosphate Pyrophosphohydrolase"/>
    <property type="match status" value="1"/>
</dbReference>
<evidence type="ECO:0000313" key="15">
    <source>
        <dbReference type="Proteomes" id="UP001247754"/>
    </source>
</evidence>
<evidence type="ECO:0000256" key="1">
    <source>
        <dbReference type="ARBA" id="ARBA00001946"/>
    </source>
</evidence>
<comment type="similarity">
    <text evidence="2">Belongs to the Nudix hydrolase family. NudF subfamily.</text>
</comment>
<organism evidence="14 15">
    <name type="scientific">Ruixingdingia sedimenti</name>
    <dbReference type="NCBI Taxonomy" id="3073604"/>
    <lineage>
        <taxon>Bacteria</taxon>
        <taxon>Pseudomonadati</taxon>
        <taxon>Pseudomonadota</taxon>
        <taxon>Alphaproteobacteria</taxon>
        <taxon>Rhodobacterales</taxon>
        <taxon>Paracoccaceae</taxon>
        <taxon>Ruixingdingia</taxon>
    </lineage>
</organism>
<dbReference type="PROSITE" id="PS51462">
    <property type="entry name" value="NUDIX"/>
    <property type="match status" value="1"/>
</dbReference>
<dbReference type="EMBL" id="JAVKPH010000052">
    <property type="protein sequence ID" value="MDR5655199.1"/>
    <property type="molecule type" value="Genomic_DNA"/>
</dbReference>
<keyword evidence="6" id="KW-0378">Hydrolase</keyword>
<dbReference type="CDD" id="cd24155">
    <property type="entry name" value="NUDIX_ADPRase"/>
    <property type="match status" value="1"/>
</dbReference>
<dbReference type="Pfam" id="PF00293">
    <property type="entry name" value="NUDIX"/>
    <property type="match status" value="1"/>
</dbReference>
<dbReference type="SUPFAM" id="SSF55811">
    <property type="entry name" value="Nudix"/>
    <property type="match status" value="1"/>
</dbReference>
<dbReference type="PROSITE" id="PS00893">
    <property type="entry name" value="NUDIX_BOX"/>
    <property type="match status" value="1"/>
</dbReference>
<evidence type="ECO:0000256" key="3">
    <source>
        <dbReference type="ARBA" id="ARBA00012453"/>
    </source>
</evidence>
<comment type="caution">
    <text evidence="14">The sequence shown here is derived from an EMBL/GenBank/DDBJ whole genome shotgun (WGS) entry which is preliminary data.</text>
</comment>
<keyword evidence="15" id="KW-1185">Reference proteome</keyword>
<reference evidence="14 15" key="1">
    <citation type="submission" date="2023-09" db="EMBL/GenBank/DDBJ databases">
        <title>Xinfangfangia sedmenti sp. nov., isolated the sedment.</title>
        <authorList>
            <person name="Xu L."/>
        </authorList>
    </citation>
    <scope>NUCLEOTIDE SEQUENCE [LARGE SCALE GENOMIC DNA]</scope>
    <source>
        <strain evidence="14 15">LG-4</strain>
    </source>
</reference>
<dbReference type="InterPro" id="IPR004385">
    <property type="entry name" value="NDP_pyrophosphatase"/>
</dbReference>
<dbReference type="InterPro" id="IPR000086">
    <property type="entry name" value="NUDIX_hydrolase_dom"/>
</dbReference>
<comment type="catalytic activity">
    <reaction evidence="12">
        <text>ADP-D-ribose + H2O = D-ribose 5-phosphate + AMP + 2 H(+)</text>
        <dbReference type="Rhea" id="RHEA:10412"/>
        <dbReference type="ChEBI" id="CHEBI:15377"/>
        <dbReference type="ChEBI" id="CHEBI:15378"/>
        <dbReference type="ChEBI" id="CHEBI:57967"/>
        <dbReference type="ChEBI" id="CHEBI:78346"/>
        <dbReference type="ChEBI" id="CHEBI:456215"/>
        <dbReference type="EC" id="3.6.1.13"/>
    </reaction>
</comment>
<dbReference type="NCBIfam" id="TIGR00052">
    <property type="entry name" value="nudix-type nucleoside diphosphatase, YffH/AdpP family"/>
    <property type="match status" value="1"/>
</dbReference>
<evidence type="ECO:0000313" key="14">
    <source>
        <dbReference type="EMBL" id="MDR5655199.1"/>
    </source>
</evidence>
<feature type="domain" description="Nudix hydrolase" evidence="13">
    <location>
        <begin position="212"/>
        <end position="353"/>
    </location>
</feature>
<dbReference type="PANTHER" id="PTHR11839">
    <property type="entry name" value="UDP/ADP-SUGAR PYROPHOSPHATASE"/>
    <property type="match status" value="1"/>
</dbReference>
<dbReference type="InterPro" id="IPR020084">
    <property type="entry name" value="NUDIX_hydrolase_CS"/>
</dbReference>
<dbReference type="RefSeq" id="WP_310459306.1">
    <property type="nucleotide sequence ID" value="NZ_JAVKPH010000052.1"/>
</dbReference>
<evidence type="ECO:0000256" key="8">
    <source>
        <dbReference type="ARBA" id="ARBA00025164"/>
    </source>
</evidence>
<evidence type="ECO:0000256" key="11">
    <source>
        <dbReference type="ARBA" id="ARBA00033056"/>
    </source>
</evidence>
<dbReference type="Gene3D" id="3.10.490.10">
    <property type="entry name" value="Gamma-glutamyl cyclotransferase-like"/>
    <property type="match status" value="1"/>
</dbReference>
<gene>
    <name evidence="14" type="ORF">RGD00_21555</name>
</gene>
<evidence type="ECO:0000259" key="13">
    <source>
        <dbReference type="PROSITE" id="PS51462"/>
    </source>
</evidence>
<evidence type="ECO:0000256" key="6">
    <source>
        <dbReference type="ARBA" id="ARBA00022801"/>
    </source>
</evidence>
<dbReference type="InterPro" id="IPR015797">
    <property type="entry name" value="NUDIX_hydrolase-like_dom_sf"/>
</dbReference>
<evidence type="ECO:0000256" key="4">
    <source>
        <dbReference type="ARBA" id="ARBA00013297"/>
    </source>
</evidence>
<keyword evidence="7" id="KW-0460">Magnesium</keyword>
<comment type="cofactor">
    <cofactor evidence="1">
        <name>Mg(2+)</name>
        <dbReference type="ChEBI" id="CHEBI:18420"/>
    </cofactor>
</comment>
<evidence type="ECO:0000256" key="2">
    <source>
        <dbReference type="ARBA" id="ARBA00007482"/>
    </source>
</evidence>
<evidence type="ECO:0000256" key="7">
    <source>
        <dbReference type="ARBA" id="ARBA00022842"/>
    </source>
</evidence>
<sequence length="381" mass="39646">MALSTVFLCGPLAHAPLLAAVLGRAVALAPAMLPGHALVWSPARGRVALVAGGPGVAGARAAVTAADLARLDHYAVAAGAAPAAVALDDGAPVRTWRAPPPADAAPFDPAGWAARHAAVAVAVAADIMALYGTRPAAALAARHQMMLVRAASRLRAAGPAPATIRRPCAPGDVHLLARRQPYANFFAVEEYDLRHRRFDGAMSPAINRAAFISGDAATVLPYDPVRDRVLVIEQFRPGPQARGDANPWLLEPVAGRIDPAETPEDAARREAAEEAGLTLGALIRIAAYYPSPAAKTEFLYSFVALADLPDDAAGRLGGMADEHEDIRAHLLPFERLMQVAATPEGANGPLILSAFWLAANRDRLRAAGAGGELLEFPPGPA</sequence>
<keyword evidence="5" id="KW-0479">Metal-binding</keyword>
<accession>A0ABU1FEB5</accession>
<evidence type="ECO:0000256" key="9">
    <source>
        <dbReference type="ARBA" id="ARBA00030162"/>
    </source>
</evidence>
<dbReference type="Proteomes" id="UP001247754">
    <property type="component" value="Unassembled WGS sequence"/>
</dbReference>
<name>A0ABU1FEB5_9RHOB</name>
<proteinExistence type="inferred from homology"/>
<protein>
    <recommendedName>
        <fullName evidence="4">ADP-ribose pyrophosphatase</fullName>
        <ecNumber evidence="3">3.6.1.13</ecNumber>
    </recommendedName>
    <alternativeName>
        <fullName evidence="9">ADP-ribose diphosphatase</fullName>
    </alternativeName>
    <alternativeName>
        <fullName evidence="11">ADP-ribose phosphohydrolase</fullName>
    </alternativeName>
    <alternativeName>
        <fullName evidence="10">Adenosine diphosphoribose pyrophosphatase</fullName>
    </alternativeName>
</protein>
<dbReference type="PANTHER" id="PTHR11839:SF5">
    <property type="entry name" value="ADP-RIBOSE PYROPHOSPHATASE"/>
    <property type="match status" value="1"/>
</dbReference>
<evidence type="ECO:0000256" key="5">
    <source>
        <dbReference type="ARBA" id="ARBA00022723"/>
    </source>
</evidence>
<dbReference type="EC" id="3.6.1.13" evidence="3"/>
<evidence type="ECO:0000256" key="10">
    <source>
        <dbReference type="ARBA" id="ARBA00030308"/>
    </source>
</evidence>
<comment type="function">
    <text evidence="8">Acts on ADP-mannose and ADP-glucose as well as ADP-ribose. Prevents glycogen biosynthesis. The reaction catalyzed by this enzyme is a limiting step of the gluconeogenic process.</text>
</comment>
<evidence type="ECO:0000256" key="12">
    <source>
        <dbReference type="ARBA" id="ARBA00049546"/>
    </source>
</evidence>